<feature type="compositionally biased region" description="Basic and acidic residues" evidence="6">
    <location>
        <begin position="118"/>
        <end position="127"/>
    </location>
</feature>
<dbReference type="PROSITE" id="PS00028">
    <property type="entry name" value="ZINC_FINGER_C2H2_1"/>
    <property type="match status" value="4"/>
</dbReference>
<dbReference type="InterPro" id="IPR013087">
    <property type="entry name" value="Znf_C2H2_type"/>
</dbReference>
<dbReference type="PROSITE" id="PS50157">
    <property type="entry name" value="ZINC_FINGER_C2H2_2"/>
    <property type="match status" value="4"/>
</dbReference>
<dbReference type="SMART" id="SM00355">
    <property type="entry name" value="ZnF_C2H2"/>
    <property type="match status" value="4"/>
</dbReference>
<feature type="domain" description="C2H2-type" evidence="7">
    <location>
        <begin position="66"/>
        <end position="94"/>
    </location>
</feature>
<evidence type="ECO:0000256" key="6">
    <source>
        <dbReference type="SAM" id="MobiDB-lite"/>
    </source>
</evidence>
<dbReference type="GO" id="GO:0005634">
    <property type="term" value="C:nucleus"/>
    <property type="evidence" value="ECO:0007669"/>
    <property type="project" value="TreeGrafter"/>
</dbReference>
<dbReference type="Proteomes" id="UP001487740">
    <property type="component" value="Unassembled WGS sequence"/>
</dbReference>
<dbReference type="InterPro" id="IPR036236">
    <property type="entry name" value="Znf_C2H2_sf"/>
</dbReference>
<feature type="region of interest" description="Disordered" evidence="6">
    <location>
        <begin position="159"/>
        <end position="197"/>
    </location>
</feature>
<dbReference type="Pfam" id="PF00096">
    <property type="entry name" value="zf-C2H2"/>
    <property type="match status" value="2"/>
</dbReference>
<organism evidence="8 9">
    <name type="scientific">Scylla paramamosain</name>
    <name type="common">Mud crab</name>
    <dbReference type="NCBI Taxonomy" id="85552"/>
    <lineage>
        <taxon>Eukaryota</taxon>
        <taxon>Metazoa</taxon>
        <taxon>Ecdysozoa</taxon>
        <taxon>Arthropoda</taxon>
        <taxon>Crustacea</taxon>
        <taxon>Multicrustacea</taxon>
        <taxon>Malacostraca</taxon>
        <taxon>Eumalacostraca</taxon>
        <taxon>Eucarida</taxon>
        <taxon>Decapoda</taxon>
        <taxon>Pleocyemata</taxon>
        <taxon>Brachyura</taxon>
        <taxon>Eubrachyura</taxon>
        <taxon>Portunoidea</taxon>
        <taxon>Portunidae</taxon>
        <taxon>Portuninae</taxon>
        <taxon>Scylla</taxon>
    </lineage>
</organism>
<keyword evidence="9" id="KW-1185">Reference proteome</keyword>
<keyword evidence="1" id="KW-0479">Metal-binding</keyword>
<keyword evidence="2" id="KW-0677">Repeat</keyword>
<feature type="domain" description="C2H2-type" evidence="7">
    <location>
        <begin position="95"/>
        <end position="123"/>
    </location>
</feature>
<evidence type="ECO:0000256" key="1">
    <source>
        <dbReference type="ARBA" id="ARBA00022723"/>
    </source>
</evidence>
<dbReference type="PANTHER" id="PTHR24403:SF107">
    <property type="entry name" value="ZINC FINGER PROTEIN 521"/>
    <property type="match status" value="1"/>
</dbReference>
<dbReference type="InterPro" id="IPR050688">
    <property type="entry name" value="Zinc_finger/UBP_domain"/>
</dbReference>
<keyword evidence="4" id="KW-0862">Zinc</keyword>
<dbReference type="Pfam" id="PF13894">
    <property type="entry name" value="zf-C2H2_4"/>
    <property type="match status" value="1"/>
</dbReference>
<reference evidence="8 9" key="1">
    <citation type="submission" date="2023-03" db="EMBL/GenBank/DDBJ databases">
        <title>High-quality genome of Scylla paramamosain provides insights in environmental adaptation.</title>
        <authorList>
            <person name="Zhang L."/>
        </authorList>
    </citation>
    <scope>NUCLEOTIDE SEQUENCE [LARGE SCALE GENOMIC DNA]</scope>
    <source>
        <strain evidence="8">LZ_2023a</strain>
        <tissue evidence="8">Muscle</tissue>
    </source>
</reference>
<dbReference type="Gene3D" id="3.30.160.60">
    <property type="entry name" value="Classic Zinc Finger"/>
    <property type="match status" value="2"/>
</dbReference>
<accession>A0AAW0SAW6</accession>
<proteinExistence type="predicted"/>
<dbReference type="GO" id="GO:0008270">
    <property type="term" value="F:zinc ion binding"/>
    <property type="evidence" value="ECO:0007669"/>
    <property type="project" value="UniProtKB-KW"/>
</dbReference>
<evidence type="ECO:0000256" key="2">
    <source>
        <dbReference type="ARBA" id="ARBA00022737"/>
    </source>
</evidence>
<gene>
    <name evidence="8" type="ORF">O3P69_013504</name>
</gene>
<name>A0AAW0SAW6_SCYPA</name>
<dbReference type="AlphaFoldDB" id="A0AAW0SAW6"/>
<feature type="region of interest" description="Disordered" evidence="6">
    <location>
        <begin position="118"/>
        <end position="143"/>
    </location>
</feature>
<evidence type="ECO:0000256" key="5">
    <source>
        <dbReference type="PROSITE-ProRule" id="PRU00042"/>
    </source>
</evidence>
<dbReference type="SUPFAM" id="SSF57667">
    <property type="entry name" value="beta-beta-alpha zinc fingers"/>
    <property type="match status" value="2"/>
</dbReference>
<protein>
    <recommendedName>
        <fullName evidence="7">C2H2-type domain-containing protein</fullName>
    </recommendedName>
</protein>
<dbReference type="GO" id="GO:0045944">
    <property type="term" value="P:positive regulation of transcription by RNA polymerase II"/>
    <property type="evidence" value="ECO:0007669"/>
    <property type="project" value="TreeGrafter"/>
</dbReference>
<evidence type="ECO:0000256" key="4">
    <source>
        <dbReference type="ARBA" id="ARBA00022833"/>
    </source>
</evidence>
<evidence type="ECO:0000313" key="9">
    <source>
        <dbReference type="Proteomes" id="UP001487740"/>
    </source>
</evidence>
<evidence type="ECO:0000313" key="8">
    <source>
        <dbReference type="EMBL" id="KAK8371907.1"/>
    </source>
</evidence>
<feature type="domain" description="C2H2-type" evidence="7">
    <location>
        <begin position="7"/>
        <end position="35"/>
    </location>
</feature>
<evidence type="ECO:0000259" key="7">
    <source>
        <dbReference type="PROSITE" id="PS50157"/>
    </source>
</evidence>
<feature type="domain" description="C2H2-type" evidence="7">
    <location>
        <begin position="36"/>
        <end position="66"/>
    </location>
</feature>
<sequence>MHGKPVHTCTYCEERFCVRSDLMRHINAHHTAQNAYICAEPLCSEAFPTSDALRYHRNKVHSTETYTCTHCSKVYKWKGELRTHIQRAHACRERFSCPLCARSYADKRKLRQHLSVKHGSEGLDKQPEGGVGFSEDPATTTTTTTTTINENYDQETFTGRHCVPLQPPGSPPWQLRQVADLQDGREEPQEDSTTHTP</sequence>
<evidence type="ECO:0000256" key="3">
    <source>
        <dbReference type="ARBA" id="ARBA00022771"/>
    </source>
</evidence>
<dbReference type="PANTHER" id="PTHR24403">
    <property type="entry name" value="ZINC FINGER PROTEIN"/>
    <property type="match status" value="1"/>
</dbReference>
<keyword evidence="3 5" id="KW-0863">Zinc-finger</keyword>
<comment type="caution">
    <text evidence="8">The sequence shown here is derived from an EMBL/GenBank/DDBJ whole genome shotgun (WGS) entry which is preliminary data.</text>
</comment>
<dbReference type="EMBL" id="JARAKH010006397">
    <property type="protein sequence ID" value="KAK8371907.1"/>
    <property type="molecule type" value="Genomic_DNA"/>
</dbReference>